<reference evidence="4" key="1">
    <citation type="submission" date="2015-04" db="EMBL/GenBank/DDBJ databases">
        <authorList>
            <person name="Mushtaq Mamoona"/>
        </authorList>
    </citation>
    <scope>NUCLEOTIDE SEQUENCE [LARGE SCALE GENOMIC DNA]</scope>
    <source>
        <strain evidence="4">AN4859/03</strain>
    </source>
</reference>
<evidence type="ECO:0000259" key="2">
    <source>
        <dbReference type="Pfam" id="PF11396"/>
    </source>
</evidence>
<evidence type="ECO:0000256" key="1">
    <source>
        <dbReference type="SAM" id="SignalP"/>
    </source>
</evidence>
<gene>
    <name evidence="3" type="ORF">BRSU_1903</name>
</gene>
<dbReference type="OrthoDB" id="307580at2"/>
<keyword evidence="1" id="KW-0732">Signal</keyword>
<dbReference type="EMBL" id="CVLB01000001">
    <property type="protein sequence ID" value="CRF34143.1"/>
    <property type="molecule type" value="Genomic_DNA"/>
</dbReference>
<dbReference type="Proteomes" id="UP000043763">
    <property type="component" value="Unassembled WGS sequence"/>
</dbReference>
<name>A0A0G4K8A5_9SPIR</name>
<feature type="domain" description="Putative beta-lactamase-inhibitor-like PepSY-like" evidence="2">
    <location>
        <begin position="57"/>
        <end position="137"/>
    </location>
</feature>
<dbReference type="InterPro" id="IPR021533">
    <property type="entry name" value="PepSY-like"/>
</dbReference>
<accession>A0A0G4K8A5</accession>
<evidence type="ECO:0000313" key="3">
    <source>
        <dbReference type="EMBL" id="CRF34143.1"/>
    </source>
</evidence>
<feature type="signal peptide" evidence="1">
    <location>
        <begin position="1"/>
        <end position="22"/>
    </location>
</feature>
<dbReference type="AlphaFoldDB" id="A0A0G4K8A5"/>
<dbReference type="SUPFAM" id="SSF160574">
    <property type="entry name" value="BT0923-like"/>
    <property type="match status" value="1"/>
</dbReference>
<keyword evidence="4" id="KW-1185">Reference proteome</keyword>
<dbReference type="RefSeq" id="WP_048595059.1">
    <property type="nucleotide sequence ID" value="NZ_CVLB01000001.1"/>
</dbReference>
<dbReference type="Pfam" id="PF11396">
    <property type="entry name" value="PepSY_like"/>
    <property type="match status" value="1"/>
</dbReference>
<protein>
    <recommendedName>
        <fullName evidence="2">Putative beta-lactamase-inhibitor-like PepSY-like domain-containing protein</fullName>
    </recommendedName>
</protein>
<dbReference type="Gene3D" id="3.40.1420.30">
    <property type="match status" value="1"/>
</dbReference>
<sequence length="143" mass="16231">MTKKLFALLITLTIISTSNAFADWIVPASSLPQNARSFIQQIYPNVQIWKVERDDGKFEVKLSNGAKIDFLYNGDWNSIEGEYNTVPFNALPANIANTIKNTYPQAAVIDVEKEWGNYKVKLNNFMELFITSDGQLMGQKFDD</sequence>
<evidence type="ECO:0000313" key="4">
    <source>
        <dbReference type="Proteomes" id="UP000043763"/>
    </source>
</evidence>
<organism evidence="3 4">
    <name type="scientific">Brachyspira suanatina</name>
    <dbReference type="NCBI Taxonomy" id="381802"/>
    <lineage>
        <taxon>Bacteria</taxon>
        <taxon>Pseudomonadati</taxon>
        <taxon>Spirochaetota</taxon>
        <taxon>Spirochaetia</taxon>
        <taxon>Brachyspirales</taxon>
        <taxon>Brachyspiraceae</taxon>
        <taxon>Brachyspira</taxon>
    </lineage>
</organism>
<proteinExistence type="predicted"/>
<feature type="chain" id="PRO_5005194455" description="Putative beta-lactamase-inhibitor-like PepSY-like domain-containing protein" evidence="1">
    <location>
        <begin position="23"/>
        <end position="143"/>
    </location>
</feature>